<evidence type="ECO:0000313" key="2">
    <source>
        <dbReference type="Proteomes" id="UP000539350"/>
    </source>
</evidence>
<name>A0A7W2YK27_9GAMM</name>
<dbReference type="Pfam" id="PF01161">
    <property type="entry name" value="PBP"/>
    <property type="match status" value="1"/>
</dbReference>
<dbReference type="SUPFAM" id="SSF49777">
    <property type="entry name" value="PEBP-like"/>
    <property type="match status" value="1"/>
</dbReference>
<dbReference type="AlphaFoldDB" id="A0A7W2YK27"/>
<dbReference type="NCBIfam" id="TIGR00481">
    <property type="entry name" value="YbhB/YbcL family Raf kinase inhibitor-like protein"/>
    <property type="match status" value="1"/>
</dbReference>
<dbReference type="Gene3D" id="3.90.280.10">
    <property type="entry name" value="PEBP-like"/>
    <property type="match status" value="1"/>
</dbReference>
<comment type="caution">
    <text evidence="1">The sequence shown here is derived from an EMBL/GenBank/DDBJ whole genome shotgun (WGS) entry which is preliminary data.</text>
</comment>
<dbReference type="InterPro" id="IPR008914">
    <property type="entry name" value="PEBP"/>
</dbReference>
<dbReference type="InterPro" id="IPR036610">
    <property type="entry name" value="PEBP-like_sf"/>
</dbReference>
<organism evidence="1 2">
    <name type="scientific">Sediminihaliea albiluteola</name>
    <dbReference type="NCBI Taxonomy" id="2758564"/>
    <lineage>
        <taxon>Bacteria</taxon>
        <taxon>Pseudomonadati</taxon>
        <taxon>Pseudomonadota</taxon>
        <taxon>Gammaproteobacteria</taxon>
        <taxon>Cellvibrionales</taxon>
        <taxon>Halieaceae</taxon>
        <taxon>Sediminihaliea</taxon>
    </lineage>
</organism>
<evidence type="ECO:0000313" key="1">
    <source>
        <dbReference type="EMBL" id="MBA6413722.1"/>
    </source>
</evidence>
<dbReference type="Proteomes" id="UP000539350">
    <property type="component" value="Unassembled WGS sequence"/>
</dbReference>
<dbReference type="InterPro" id="IPR005247">
    <property type="entry name" value="YbhB_YbcL/LppC-like"/>
</dbReference>
<reference evidence="1 2" key="1">
    <citation type="submission" date="2020-07" db="EMBL/GenBank/DDBJ databases">
        <title>Halieaceae bacterium, F7430, whole genome shotgun sequencing project.</title>
        <authorList>
            <person name="Jiang S."/>
            <person name="Liu Z.W."/>
            <person name="Du Z.J."/>
        </authorList>
    </citation>
    <scope>NUCLEOTIDE SEQUENCE [LARGE SCALE GENOMIC DNA]</scope>
    <source>
        <strain evidence="1 2">F7430</strain>
    </source>
</reference>
<proteinExistence type="predicted"/>
<accession>A0A7W2YK27</accession>
<keyword evidence="2" id="KW-1185">Reference proteome</keyword>
<sequence>MGFALSDIQITSTAFAAGEAIPTKHTGEGVDVSPALSWDQVPEGTKSFAVFCHDPDAPLITECGSYGFVHWVLYNIPADVRELKEGCSDYTKGKNNFGHEHYGGPMPPPGHGKHQYYFWILALDTETALPEGLALRDLLQELEPHTLGMNRLVGTYQRDAE</sequence>
<dbReference type="EMBL" id="JACFXU010000015">
    <property type="protein sequence ID" value="MBA6413722.1"/>
    <property type="molecule type" value="Genomic_DNA"/>
</dbReference>
<dbReference type="PANTHER" id="PTHR30289:SF1">
    <property type="entry name" value="PEBP (PHOSPHATIDYLETHANOLAMINE-BINDING PROTEIN) FAMILY PROTEIN"/>
    <property type="match status" value="1"/>
</dbReference>
<dbReference type="CDD" id="cd00865">
    <property type="entry name" value="PEBP_bact_arch"/>
    <property type="match status" value="1"/>
</dbReference>
<gene>
    <name evidence="1" type="ORF">H2508_11435</name>
</gene>
<protein>
    <submittedName>
        <fullName evidence="1">YbhB/YbcL family Raf kinase inhibitor-like protein</fullName>
    </submittedName>
</protein>
<dbReference type="PANTHER" id="PTHR30289">
    <property type="entry name" value="UNCHARACTERIZED PROTEIN YBCL-RELATED"/>
    <property type="match status" value="1"/>
</dbReference>
<dbReference type="RefSeq" id="WP_182173622.1">
    <property type="nucleotide sequence ID" value="NZ_JACFXU010000015.1"/>
</dbReference>